<evidence type="ECO:0000256" key="1">
    <source>
        <dbReference type="SAM" id="MobiDB-lite"/>
    </source>
</evidence>
<gene>
    <name evidence="2" type="ORF">EMPS_01582</name>
</gene>
<feature type="region of interest" description="Disordered" evidence="1">
    <location>
        <begin position="502"/>
        <end position="533"/>
    </location>
</feature>
<protein>
    <submittedName>
        <fullName evidence="2">Uncharacterized protein</fullName>
    </submittedName>
</protein>
<evidence type="ECO:0000313" key="3">
    <source>
        <dbReference type="Proteomes" id="UP000827284"/>
    </source>
</evidence>
<organism evidence="2 3">
    <name type="scientific">Entomortierella parvispora</name>
    <dbReference type="NCBI Taxonomy" id="205924"/>
    <lineage>
        <taxon>Eukaryota</taxon>
        <taxon>Fungi</taxon>
        <taxon>Fungi incertae sedis</taxon>
        <taxon>Mucoromycota</taxon>
        <taxon>Mortierellomycotina</taxon>
        <taxon>Mortierellomycetes</taxon>
        <taxon>Mortierellales</taxon>
        <taxon>Mortierellaceae</taxon>
        <taxon>Entomortierella</taxon>
    </lineage>
</organism>
<feature type="compositionally biased region" description="Basic and acidic residues" evidence="1">
    <location>
        <begin position="515"/>
        <end position="533"/>
    </location>
</feature>
<keyword evidence="3" id="KW-1185">Reference proteome</keyword>
<dbReference type="EMBL" id="BQFW01000002">
    <property type="protein sequence ID" value="GJJ69236.1"/>
    <property type="molecule type" value="Genomic_DNA"/>
</dbReference>
<reference evidence="2" key="2">
    <citation type="journal article" date="2022" name="Microbiol. Resour. Announc.">
        <title>Whole-Genome Sequence of Entomortierella parvispora E1425, a Mucoromycotan Fungus Associated with Burkholderiaceae-Related Endosymbiotic Bacteria.</title>
        <authorList>
            <person name="Herlambang A."/>
            <person name="Guo Y."/>
            <person name="Takashima Y."/>
            <person name="Narisawa K."/>
            <person name="Ohta H."/>
            <person name="Nishizawa T."/>
        </authorList>
    </citation>
    <scope>NUCLEOTIDE SEQUENCE</scope>
    <source>
        <strain evidence="2">E1425</strain>
    </source>
</reference>
<proteinExistence type="predicted"/>
<feature type="compositionally biased region" description="Low complexity" evidence="1">
    <location>
        <begin position="559"/>
        <end position="574"/>
    </location>
</feature>
<feature type="region of interest" description="Disordered" evidence="1">
    <location>
        <begin position="1"/>
        <end position="22"/>
    </location>
</feature>
<dbReference type="InterPro" id="IPR032675">
    <property type="entry name" value="LRR_dom_sf"/>
</dbReference>
<dbReference type="AlphaFoldDB" id="A0A9P3LSP4"/>
<dbReference type="SUPFAM" id="SSF52047">
    <property type="entry name" value="RNI-like"/>
    <property type="match status" value="1"/>
</dbReference>
<accession>A0A9P3LSP4</accession>
<reference evidence="2" key="1">
    <citation type="submission" date="2021-11" db="EMBL/GenBank/DDBJ databases">
        <authorList>
            <person name="Herlambang A."/>
            <person name="Guo Y."/>
            <person name="Takashima Y."/>
            <person name="Nishizawa T."/>
        </authorList>
    </citation>
    <scope>NUCLEOTIDE SEQUENCE</scope>
    <source>
        <strain evidence="2">E1425</strain>
    </source>
</reference>
<dbReference type="Proteomes" id="UP000827284">
    <property type="component" value="Unassembled WGS sequence"/>
</dbReference>
<feature type="region of interest" description="Disordered" evidence="1">
    <location>
        <begin position="559"/>
        <end position="594"/>
    </location>
</feature>
<dbReference type="OrthoDB" id="2338788at2759"/>
<dbReference type="Gene3D" id="3.80.10.10">
    <property type="entry name" value="Ribonuclease Inhibitor"/>
    <property type="match status" value="1"/>
</dbReference>
<name>A0A9P3LSP4_9FUNG</name>
<comment type="caution">
    <text evidence="2">The sequence shown here is derived from an EMBL/GenBank/DDBJ whole genome shotgun (WGS) entry which is preliminary data.</text>
</comment>
<sequence length="650" mass="73813">MCEDEDGLNNEPGQKERKEPWMTALAPPKLTPGATETILATQAVRGHLVRTITADTIDNLDQLIPILKNCPNLHTLSVSRWRRDHEIFRDLCTLAPKLEVLRVSFFLTVDMNSFFQNVSGALATSLSDLSTGTLSSDGTFQATFQEPMFRRLKTLNIKHHVPDTNTVRWNVLKAALDRLPALQSLFLTGFGFRRSRDHQGGLIFEQDVDEHLLDNGHQRMEREWLRSHRSYPQMRTLSLFKGQCSKMNMLDLDRIFPMLTSLEVRHCELDWIEALEPLDEDTPPDLTPSVSSLPISVPSSSSSLVSSLSAPLPSTQPLMDLSETNKVTWTGARRVPFFDLQQLTIMALEESGSRDLIPDLIKSRPRLTCINTRLITLSVDKLMDMESACTREGRFLESCGIQPPWLDSNRISPLEKWYQAPFLSKLRHLYIQQDISSTVTFGSTLSSLHIGQGYQHDCTFENDVVPYWNSILRALPNLQILKLDRYLRNFLLFEGLGRAPPKLHKTSASSLSSESSHRCSESDKEWHIGDDETKSEVHDCNLERPFLMEISIALRLSPPESTLPSPAPASLSATPPSPPMSPMPSGTPTRSQPLGVETADLDRDLIGRFRFLEKLHIQYVRRPENFEAWKRTWRPGLEVMFRERPFGQYV</sequence>
<evidence type="ECO:0000313" key="2">
    <source>
        <dbReference type="EMBL" id="GJJ69236.1"/>
    </source>
</evidence>